<evidence type="ECO:0000313" key="2">
    <source>
        <dbReference type="Proteomes" id="UP001583193"/>
    </source>
</evidence>
<evidence type="ECO:0000313" key="1">
    <source>
        <dbReference type="EMBL" id="KAL1885978.1"/>
    </source>
</evidence>
<dbReference type="EMBL" id="JAVDPF010000002">
    <property type="protein sequence ID" value="KAL1885978.1"/>
    <property type="molecule type" value="Genomic_DNA"/>
</dbReference>
<accession>A0ABR3YCW9</accession>
<organism evidence="1 2">
    <name type="scientific">Paecilomyces lecythidis</name>
    <dbReference type="NCBI Taxonomy" id="3004212"/>
    <lineage>
        <taxon>Eukaryota</taxon>
        <taxon>Fungi</taxon>
        <taxon>Dikarya</taxon>
        <taxon>Ascomycota</taxon>
        <taxon>Pezizomycotina</taxon>
        <taxon>Eurotiomycetes</taxon>
        <taxon>Eurotiomycetidae</taxon>
        <taxon>Eurotiales</taxon>
        <taxon>Thermoascaceae</taxon>
        <taxon>Paecilomyces</taxon>
    </lineage>
</organism>
<dbReference type="Proteomes" id="UP001583193">
    <property type="component" value="Unassembled WGS sequence"/>
</dbReference>
<protein>
    <recommendedName>
        <fullName evidence="3">Alpha/beta hydrolase</fullName>
    </recommendedName>
</protein>
<reference evidence="1 2" key="1">
    <citation type="journal article" date="2024" name="IMA Fungus">
        <title>IMA Genome - F19 : A genome assembly and annotation guide to empower mycologists, including annotated draft genome sequences of Ceratocystis pirilliformis, Diaporthe australafricana, Fusarium ophioides, Paecilomyces lecythidis, and Sporothrix stenoceras.</title>
        <authorList>
            <person name="Aylward J."/>
            <person name="Wilson A.M."/>
            <person name="Visagie C.M."/>
            <person name="Spraker J."/>
            <person name="Barnes I."/>
            <person name="Buitendag C."/>
            <person name="Ceriani C."/>
            <person name="Del Mar Angel L."/>
            <person name="du Plessis D."/>
            <person name="Fuchs T."/>
            <person name="Gasser K."/>
            <person name="Kramer D."/>
            <person name="Li W."/>
            <person name="Munsamy K."/>
            <person name="Piso A."/>
            <person name="Price J.L."/>
            <person name="Sonnekus B."/>
            <person name="Thomas C."/>
            <person name="van der Nest A."/>
            <person name="van Dijk A."/>
            <person name="van Heerden A."/>
            <person name="van Vuuren N."/>
            <person name="Yilmaz N."/>
            <person name="Duong T.A."/>
            <person name="van der Merwe N.A."/>
            <person name="Wingfield M.J."/>
            <person name="Wingfield B.D."/>
        </authorList>
    </citation>
    <scope>NUCLEOTIDE SEQUENCE [LARGE SCALE GENOMIC DNA]</scope>
    <source>
        <strain evidence="1 2">CMW 18167</strain>
    </source>
</reference>
<gene>
    <name evidence="1" type="ORF">Plec18167_001479</name>
</gene>
<evidence type="ECO:0008006" key="3">
    <source>
        <dbReference type="Google" id="ProtNLM"/>
    </source>
</evidence>
<name>A0ABR3YCW9_9EURO</name>
<proteinExistence type="predicted"/>
<keyword evidence="2" id="KW-1185">Reference proteome</keyword>
<sequence>MAYMVNFKGALLAAIAILSTLSYALNTTLQAPVLVNLDTMGSGPSETVVGGLYRPNKIGPRAGTEIAVFVMHSESDYISFSVCTQLAERGYTVFCADDGCSKWTGASDVAFEQMMLSVATGVDYLRNLTEIKKIVLWGHSGGGAMMSAYQNIAENGLVACNGSEKIYPCTSALEDLPAADGVMLIDANYGLSTMVLFSLGAEIIDERSGLHVDYNLSVYNPANGFNSSGASQYTPEFTKVFQTAVGRRMQRLIAYAEGRLAAINAGNATFSDDEDMQIVDAAYGVQNNKFFAQDPKFLSRTVYPWPLLHKNGSTTREIVHSVRVPTNFGPSEAGSYLNGAIKTSVKRFLNGYAIRVTDDFSYNETSFTGIVWESSHMVPIQAARGIKVPLLTMGMTGHWEYLNAEKIYLNSGSNDTSICFVEGAQHTIDTCTACETYPGEYGDTTKTAYDYMANWLGKKGRFL</sequence>
<dbReference type="Gene3D" id="3.40.50.1820">
    <property type="entry name" value="alpha/beta hydrolase"/>
    <property type="match status" value="1"/>
</dbReference>
<dbReference type="InterPro" id="IPR029058">
    <property type="entry name" value="AB_hydrolase_fold"/>
</dbReference>
<comment type="caution">
    <text evidence="1">The sequence shown here is derived from an EMBL/GenBank/DDBJ whole genome shotgun (WGS) entry which is preliminary data.</text>
</comment>
<dbReference type="SUPFAM" id="SSF53474">
    <property type="entry name" value="alpha/beta-Hydrolases"/>
    <property type="match status" value="1"/>
</dbReference>